<keyword evidence="5" id="KW-0680">Restriction system</keyword>
<gene>
    <name evidence="9" type="ORF">RC54_09645</name>
</gene>
<dbReference type="InterPro" id="IPR050390">
    <property type="entry name" value="C5-Methyltransferase"/>
</dbReference>
<evidence type="ECO:0000313" key="9">
    <source>
        <dbReference type="EMBL" id="AYR24075.1"/>
    </source>
</evidence>
<keyword evidence="3 7" id="KW-0808">Transferase</keyword>
<evidence type="ECO:0000256" key="7">
    <source>
        <dbReference type="PROSITE-ProRule" id="PRU01016"/>
    </source>
</evidence>
<reference evidence="9 10" key="1">
    <citation type="submission" date="2017-11" db="EMBL/GenBank/DDBJ databases">
        <title>Complete genome sequence of Herbaspirillum rubrisubalbicans DSM 11543.</title>
        <authorList>
            <person name="Chen M."/>
            <person name="An Q."/>
        </authorList>
    </citation>
    <scope>NUCLEOTIDE SEQUENCE [LARGE SCALE GENOMIC DNA]</scope>
    <source>
        <strain evidence="9 10">DSM 11543</strain>
    </source>
</reference>
<dbReference type="GO" id="GO:0032259">
    <property type="term" value="P:methylation"/>
    <property type="evidence" value="ECO:0007669"/>
    <property type="project" value="UniProtKB-KW"/>
</dbReference>
<dbReference type="PRINTS" id="PR00105">
    <property type="entry name" value="C5METTRFRASE"/>
</dbReference>
<dbReference type="REBASE" id="276720">
    <property type="entry name" value="M.Hru11543ORF9645P"/>
</dbReference>
<dbReference type="AlphaFoldDB" id="A0AAD0U6N1"/>
<comment type="catalytic activity">
    <reaction evidence="6">
        <text>a 2'-deoxycytidine in DNA + S-adenosyl-L-methionine = a 5-methyl-2'-deoxycytidine in DNA + S-adenosyl-L-homocysteine + H(+)</text>
        <dbReference type="Rhea" id="RHEA:13681"/>
        <dbReference type="Rhea" id="RHEA-COMP:11369"/>
        <dbReference type="Rhea" id="RHEA-COMP:11370"/>
        <dbReference type="ChEBI" id="CHEBI:15378"/>
        <dbReference type="ChEBI" id="CHEBI:57856"/>
        <dbReference type="ChEBI" id="CHEBI:59789"/>
        <dbReference type="ChEBI" id="CHEBI:85452"/>
        <dbReference type="ChEBI" id="CHEBI:85454"/>
        <dbReference type="EC" id="2.1.1.37"/>
    </reaction>
</comment>
<dbReference type="Proteomes" id="UP000269199">
    <property type="component" value="Chromosome"/>
</dbReference>
<dbReference type="Gene3D" id="3.40.50.150">
    <property type="entry name" value="Vaccinia Virus protein VP39"/>
    <property type="match status" value="1"/>
</dbReference>
<dbReference type="EMBL" id="CP024996">
    <property type="protein sequence ID" value="AYR24075.1"/>
    <property type="molecule type" value="Genomic_DNA"/>
</dbReference>
<evidence type="ECO:0000256" key="1">
    <source>
        <dbReference type="ARBA" id="ARBA00011975"/>
    </source>
</evidence>
<dbReference type="PROSITE" id="PS51679">
    <property type="entry name" value="SAM_MT_C5"/>
    <property type="match status" value="1"/>
</dbReference>
<keyword evidence="2 7" id="KW-0489">Methyltransferase</keyword>
<protein>
    <recommendedName>
        <fullName evidence="1">DNA (cytosine-5-)-methyltransferase</fullName>
        <ecNumber evidence="1">2.1.1.37</ecNumber>
    </recommendedName>
</protein>
<proteinExistence type="inferred from homology"/>
<evidence type="ECO:0000256" key="3">
    <source>
        <dbReference type="ARBA" id="ARBA00022679"/>
    </source>
</evidence>
<dbReference type="EC" id="2.1.1.37" evidence="1"/>
<evidence type="ECO:0000256" key="6">
    <source>
        <dbReference type="ARBA" id="ARBA00047422"/>
    </source>
</evidence>
<dbReference type="InterPro" id="IPR001525">
    <property type="entry name" value="C5_MeTfrase"/>
</dbReference>
<dbReference type="Pfam" id="PF00145">
    <property type="entry name" value="DNA_methylase"/>
    <property type="match status" value="1"/>
</dbReference>
<evidence type="ECO:0000256" key="8">
    <source>
        <dbReference type="RuleBase" id="RU000416"/>
    </source>
</evidence>
<name>A0AAD0U6N1_9BURK</name>
<dbReference type="InterPro" id="IPR029063">
    <property type="entry name" value="SAM-dependent_MTases_sf"/>
</dbReference>
<sequence>MQSCGYLDNSRDTIAETAKNIGYKAIESFCGPGGMSLGLSWAGFDVAVSFDVDAPSVATHNRNLPGHCFVGDARKVTGKELMHLAGVKPGELALFAGGPPCQGFSKQRRGGHLGDERNDLVLDYIRLVEEIKPRFLLFENVAIFGQLRGKRYLAEMQERLSNYHLVPHFYNAADYGLPQTRERFIVVGERRDQEGDFSIPLRTVAKWRTVGEVLSDLPEPPLDYSVHPLFANHQRAKVTAINIERFSHVPQGGGWRNIPEHLRLPCHQGVDPSSGGWPDVYGRLRFDGQCPTITGGFDSFTRGRYGHPTQDRPITPREAARMQGFPDSFVFEGNRGDVRSQIGNVVPPPLAEAVGIEVLRALLISDGYLSPDMKIHTTARQTELDLVE</sequence>
<evidence type="ECO:0000256" key="4">
    <source>
        <dbReference type="ARBA" id="ARBA00022691"/>
    </source>
</evidence>
<dbReference type="GO" id="GO:0009307">
    <property type="term" value="P:DNA restriction-modification system"/>
    <property type="evidence" value="ECO:0007669"/>
    <property type="project" value="UniProtKB-KW"/>
</dbReference>
<evidence type="ECO:0000313" key="10">
    <source>
        <dbReference type="Proteomes" id="UP000269199"/>
    </source>
</evidence>
<evidence type="ECO:0000256" key="5">
    <source>
        <dbReference type="ARBA" id="ARBA00022747"/>
    </source>
</evidence>
<evidence type="ECO:0000256" key="2">
    <source>
        <dbReference type="ARBA" id="ARBA00022603"/>
    </source>
</evidence>
<dbReference type="SUPFAM" id="SSF53335">
    <property type="entry name" value="S-adenosyl-L-methionine-dependent methyltransferases"/>
    <property type="match status" value="1"/>
</dbReference>
<feature type="active site" evidence="7">
    <location>
        <position position="101"/>
    </location>
</feature>
<dbReference type="PANTHER" id="PTHR10629:SF52">
    <property type="entry name" value="DNA (CYTOSINE-5)-METHYLTRANSFERASE 1"/>
    <property type="match status" value="1"/>
</dbReference>
<comment type="similarity">
    <text evidence="7 8">Belongs to the class I-like SAM-binding methyltransferase superfamily. C5-methyltransferase family.</text>
</comment>
<organism evidence="9 10">
    <name type="scientific">Herbaspirillum rubrisubalbicans</name>
    <dbReference type="NCBI Taxonomy" id="80842"/>
    <lineage>
        <taxon>Bacteria</taxon>
        <taxon>Pseudomonadati</taxon>
        <taxon>Pseudomonadota</taxon>
        <taxon>Betaproteobacteria</taxon>
        <taxon>Burkholderiales</taxon>
        <taxon>Oxalobacteraceae</taxon>
        <taxon>Herbaspirillum</taxon>
    </lineage>
</organism>
<accession>A0AAD0U6N1</accession>
<dbReference type="NCBIfam" id="TIGR00675">
    <property type="entry name" value="dcm"/>
    <property type="match status" value="1"/>
</dbReference>
<dbReference type="PANTHER" id="PTHR10629">
    <property type="entry name" value="CYTOSINE-SPECIFIC METHYLTRANSFERASE"/>
    <property type="match status" value="1"/>
</dbReference>
<keyword evidence="4 7" id="KW-0949">S-adenosyl-L-methionine</keyword>
<dbReference type="Gene3D" id="3.90.120.10">
    <property type="entry name" value="DNA Methylase, subunit A, domain 2"/>
    <property type="match status" value="1"/>
</dbReference>
<dbReference type="GO" id="GO:0003886">
    <property type="term" value="F:DNA (cytosine-5-)-methyltransferase activity"/>
    <property type="evidence" value="ECO:0007669"/>
    <property type="project" value="UniProtKB-EC"/>
</dbReference>